<dbReference type="InterPro" id="IPR027417">
    <property type="entry name" value="P-loop_NTPase"/>
</dbReference>
<dbReference type="InterPro" id="IPR036925">
    <property type="entry name" value="TIF_IF2_dom3_sf"/>
</dbReference>
<dbReference type="InterPro" id="IPR023115">
    <property type="entry name" value="TIF_IF2_dom3"/>
</dbReference>
<evidence type="ECO:0000256" key="1">
    <source>
        <dbReference type="ARBA" id="ARBA00004173"/>
    </source>
</evidence>
<evidence type="ECO:0000256" key="6">
    <source>
        <dbReference type="ARBA" id="ARBA00022946"/>
    </source>
</evidence>
<dbReference type="InterPro" id="IPR009000">
    <property type="entry name" value="Transl_B-barrel_sf"/>
</dbReference>
<dbReference type="Gene3D" id="2.40.30.10">
    <property type="entry name" value="Translation factors"/>
    <property type="match status" value="2"/>
</dbReference>
<accession>A0AAV2LSI5</accession>
<dbReference type="GO" id="GO:0003743">
    <property type="term" value="F:translation initiation factor activity"/>
    <property type="evidence" value="ECO:0007669"/>
    <property type="project" value="UniProtKB-KW"/>
</dbReference>
<evidence type="ECO:0000256" key="3">
    <source>
        <dbReference type="ARBA" id="ARBA00022540"/>
    </source>
</evidence>
<dbReference type="PROSITE" id="PS51722">
    <property type="entry name" value="G_TR_2"/>
    <property type="match status" value="1"/>
</dbReference>
<dbReference type="InterPro" id="IPR000795">
    <property type="entry name" value="T_Tr_GTP-bd_dom"/>
</dbReference>
<keyword evidence="8" id="KW-0342">GTP-binding</keyword>
<dbReference type="Proteomes" id="UP001497482">
    <property type="component" value="Chromosome 3"/>
</dbReference>
<comment type="function">
    <text evidence="9">One of the essential components for the initiation of protein synthesis. Protects formylmethionyl-tRNA from spontaneous hydrolysis and promotes its binding to the 30S ribosomal subunits. Also involved in the hydrolysis of GTP during the formation of the 70S ribosomal complex.</text>
</comment>
<dbReference type="InterPro" id="IPR053905">
    <property type="entry name" value="EF-G-like_DII"/>
</dbReference>
<dbReference type="GO" id="GO:0005739">
    <property type="term" value="C:mitochondrion"/>
    <property type="evidence" value="ECO:0007669"/>
    <property type="project" value="UniProtKB-SubCell"/>
</dbReference>
<evidence type="ECO:0000256" key="2">
    <source>
        <dbReference type="ARBA" id="ARBA00007733"/>
    </source>
</evidence>
<dbReference type="FunFam" id="2.40.30.10:FF:000007">
    <property type="entry name" value="Translation initiation factor IF-2"/>
    <property type="match status" value="1"/>
</dbReference>
<dbReference type="SUPFAM" id="SSF52156">
    <property type="entry name" value="Initiation factor IF2/eIF5b, domain 3"/>
    <property type="match status" value="1"/>
</dbReference>
<organism evidence="12 13">
    <name type="scientific">Knipowitschia caucasica</name>
    <name type="common">Caucasian dwarf goby</name>
    <name type="synonym">Pomatoschistus caucasicus</name>
    <dbReference type="NCBI Taxonomy" id="637954"/>
    <lineage>
        <taxon>Eukaryota</taxon>
        <taxon>Metazoa</taxon>
        <taxon>Chordata</taxon>
        <taxon>Craniata</taxon>
        <taxon>Vertebrata</taxon>
        <taxon>Euteleostomi</taxon>
        <taxon>Actinopterygii</taxon>
        <taxon>Neopterygii</taxon>
        <taxon>Teleostei</taxon>
        <taxon>Neoteleostei</taxon>
        <taxon>Acanthomorphata</taxon>
        <taxon>Gobiaria</taxon>
        <taxon>Gobiiformes</taxon>
        <taxon>Gobioidei</taxon>
        <taxon>Gobiidae</taxon>
        <taxon>Gobiinae</taxon>
        <taxon>Knipowitschia</taxon>
    </lineage>
</organism>
<dbReference type="CDD" id="cd01887">
    <property type="entry name" value="IF2_eIF5B"/>
    <property type="match status" value="1"/>
</dbReference>
<dbReference type="SUPFAM" id="SSF50447">
    <property type="entry name" value="Translation proteins"/>
    <property type="match status" value="2"/>
</dbReference>
<sequence>MSVEELARAMGRDVDHVLDCLMDSEVNVDRVRPSSILNDTCVKHVVQRSGMKFVWTKLSETREKVNKDATCRAPDPALLRPRPPVVTIMGHVDHGKTTLLDSLRMSQITATEAGGITQHIGAFTVRLASGETMTVLDTPGHAAFSSIRARGASITDIVILVVAADDGVMEQTVESIRHARNAGVPMIVAVNKCDKVQADPERVKRELLSHDVVCEEFGGDIQAVHVSALKGEGLVELTEAVVALAEVLELKAEHEGAMEGAVIESRTDKGKGPVSTALVQRGALQRGAVLVSGRTWAKVRFMFDESGSTLDRAEPSQAVQICGWRELPSAGESILEVETEQRAREVLSYRLYLDDQQRQSEEQKTVSANQEAHQTQYRLQRAELAHLSWRQRKNALYQKNKEVFNTRAKERDSEEGSPRLGIIIKGDVDGSVETLLNVLDSYDAQDQCELNLIHFGTGDVSETDVNLAHTFSGSVYGFNVSVPRPVQQMALKKGVPIKLQSVIYKLIEELKEELSQKLPSETTENVLGEAQVLAMFQVSVGKKKVPVAGCRVQKGLLDKKHRFRVLRAGRVLWEGSLSALKHHKDDVSSVKLGSDCGLSADGDVDFSPGDIVQCFEEVQTPQTCDWTPPGF</sequence>
<dbReference type="InterPro" id="IPR005225">
    <property type="entry name" value="Small_GTP-bd"/>
</dbReference>
<dbReference type="GO" id="GO:0003924">
    <property type="term" value="F:GTPase activity"/>
    <property type="evidence" value="ECO:0007669"/>
    <property type="project" value="InterPro"/>
</dbReference>
<keyword evidence="13" id="KW-1185">Reference proteome</keyword>
<evidence type="ECO:0000256" key="4">
    <source>
        <dbReference type="ARBA" id="ARBA00022741"/>
    </source>
</evidence>
<dbReference type="GO" id="GO:0005525">
    <property type="term" value="F:GTP binding"/>
    <property type="evidence" value="ECO:0007669"/>
    <property type="project" value="UniProtKB-KW"/>
</dbReference>
<evidence type="ECO:0000256" key="7">
    <source>
        <dbReference type="ARBA" id="ARBA00023128"/>
    </source>
</evidence>
<dbReference type="Pfam" id="PF11987">
    <property type="entry name" value="IF-2"/>
    <property type="match status" value="1"/>
</dbReference>
<dbReference type="Pfam" id="PF00009">
    <property type="entry name" value="GTP_EFTU"/>
    <property type="match status" value="1"/>
</dbReference>
<dbReference type="InterPro" id="IPR015760">
    <property type="entry name" value="TIF_IF2"/>
</dbReference>
<protein>
    <recommendedName>
        <fullName evidence="10">Translation initiation factor IF-2, mitochondrial</fullName>
    </recommendedName>
</protein>
<gene>
    <name evidence="12" type="ORF">KC01_LOCUS30175</name>
</gene>
<keyword evidence="7" id="KW-0496">Mitochondrion</keyword>
<dbReference type="PROSITE" id="PS01176">
    <property type="entry name" value="IF2"/>
    <property type="match status" value="1"/>
</dbReference>
<comment type="subcellular location">
    <subcellularLocation>
        <location evidence="1">Mitochondrion</location>
    </subcellularLocation>
</comment>
<name>A0AAV2LSI5_KNICA</name>
<keyword evidence="5" id="KW-0648">Protein biosynthesis</keyword>
<keyword evidence="4" id="KW-0547">Nucleotide-binding</keyword>
<evidence type="ECO:0000256" key="5">
    <source>
        <dbReference type="ARBA" id="ARBA00022917"/>
    </source>
</evidence>
<dbReference type="NCBIfam" id="TIGR00231">
    <property type="entry name" value="small_GTP"/>
    <property type="match status" value="1"/>
</dbReference>
<dbReference type="CDD" id="cd03702">
    <property type="entry name" value="IF2_mtIF2_II"/>
    <property type="match status" value="1"/>
</dbReference>
<evidence type="ECO:0000256" key="9">
    <source>
        <dbReference type="ARBA" id="ARBA00025162"/>
    </source>
</evidence>
<feature type="domain" description="Tr-type G" evidence="11">
    <location>
        <begin position="81"/>
        <end position="251"/>
    </location>
</feature>
<keyword evidence="6" id="KW-0809">Transit peptide</keyword>
<evidence type="ECO:0000259" key="11">
    <source>
        <dbReference type="PROSITE" id="PS51722"/>
    </source>
</evidence>
<evidence type="ECO:0000313" key="13">
    <source>
        <dbReference type="Proteomes" id="UP001497482"/>
    </source>
</evidence>
<dbReference type="FunFam" id="3.40.50.300:FF:000019">
    <property type="entry name" value="Translation initiation factor IF-2"/>
    <property type="match status" value="1"/>
</dbReference>
<keyword evidence="3" id="KW-0396">Initiation factor</keyword>
<dbReference type="PANTHER" id="PTHR43381">
    <property type="entry name" value="TRANSLATION INITIATION FACTOR IF-2-RELATED"/>
    <property type="match status" value="1"/>
</dbReference>
<reference evidence="12 13" key="1">
    <citation type="submission" date="2024-04" db="EMBL/GenBank/DDBJ databases">
        <authorList>
            <person name="Waldvogel A.-M."/>
            <person name="Schoenle A."/>
        </authorList>
    </citation>
    <scope>NUCLEOTIDE SEQUENCE [LARGE SCALE GENOMIC DNA]</scope>
</reference>
<dbReference type="AlphaFoldDB" id="A0AAV2LSI5"/>
<evidence type="ECO:0000256" key="10">
    <source>
        <dbReference type="ARBA" id="ARBA00044200"/>
    </source>
</evidence>
<evidence type="ECO:0000256" key="8">
    <source>
        <dbReference type="ARBA" id="ARBA00023134"/>
    </source>
</evidence>
<dbReference type="InterPro" id="IPR000178">
    <property type="entry name" value="TF_IF2_bacterial-like"/>
</dbReference>
<dbReference type="Gene3D" id="3.40.50.10050">
    <property type="entry name" value="Translation initiation factor IF- 2, domain 3"/>
    <property type="match status" value="1"/>
</dbReference>
<dbReference type="CDD" id="cd03692">
    <property type="entry name" value="mtIF2_IVc"/>
    <property type="match status" value="1"/>
</dbReference>
<proteinExistence type="inferred from homology"/>
<dbReference type="FunFam" id="3.40.50.10050:FF:000001">
    <property type="entry name" value="Translation initiation factor IF-2"/>
    <property type="match status" value="1"/>
</dbReference>
<dbReference type="InterPro" id="IPR044145">
    <property type="entry name" value="IF2_II"/>
</dbReference>
<evidence type="ECO:0000313" key="12">
    <source>
        <dbReference type="EMBL" id="CAL1602397.1"/>
    </source>
</evidence>
<dbReference type="FunFam" id="2.40.30.10:FF:000008">
    <property type="entry name" value="Translation initiation factor IF-2"/>
    <property type="match status" value="1"/>
</dbReference>
<dbReference type="EMBL" id="OZ035825">
    <property type="protein sequence ID" value="CAL1602397.1"/>
    <property type="molecule type" value="Genomic_DNA"/>
</dbReference>
<dbReference type="Gene3D" id="3.40.50.300">
    <property type="entry name" value="P-loop containing nucleotide triphosphate hydrolases"/>
    <property type="match status" value="1"/>
</dbReference>
<dbReference type="SUPFAM" id="SSF52540">
    <property type="entry name" value="P-loop containing nucleoside triphosphate hydrolases"/>
    <property type="match status" value="1"/>
</dbReference>
<dbReference type="Pfam" id="PF22042">
    <property type="entry name" value="EF-G_D2"/>
    <property type="match status" value="1"/>
</dbReference>
<dbReference type="PANTHER" id="PTHR43381:SF20">
    <property type="entry name" value="TRANSLATION INITIATION FACTOR IF-2, MITOCHONDRIAL"/>
    <property type="match status" value="1"/>
</dbReference>
<comment type="similarity">
    <text evidence="2">Belongs to the TRAFAC class translation factor GTPase superfamily. Classic translation factor GTPase family. IF-2 subfamily.</text>
</comment>